<protein>
    <recommendedName>
        <fullName evidence="3">STAS/SEC14 domain-containing protein</fullName>
    </recommendedName>
</protein>
<evidence type="ECO:0000313" key="2">
    <source>
        <dbReference type="Proteomes" id="UP001064933"/>
    </source>
</evidence>
<evidence type="ECO:0000313" key="1">
    <source>
        <dbReference type="EMBL" id="UXH78754.1"/>
    </source>
</evidence>
<evidence type="ECO:0008006" key="3">
    <source>
        <dbReference type="Google" id="ProtNLM"/>
    </source>
</evidence>
<name>A0ABY6B463_9BURK</name>
<sequence>MKRDIQAFVDGPFRPHGRIEVWREGAMVRSRAEGPFNREAVLGLGRAMDDLLTVDPPPARFIDLAELSVSMIASPDAMQELDRFLGEIAQHRAPPVAVAYVVGADVEGRALMLPLYHALYRKHGRRFQVFLNLEDALGWLNAQLNDVSIEDKV</sequence>
<reference evidence="1" key="1">
    <citation type="submission" date="2022-10" db="EMBL/GenBank/DDBJ databases">
        <title>Characterization and whole genome sequencing of a new Roseateles species, isolated from fresh water.</title>
        <authorList>
            <person name="Guliayeva D.Y."/>
            <person name="Akhremchuk A.E."/>
            <person name="Sikolenko M.A."/>
            <person name="Valentovich L.N."/>
            <person name="Sidarenka A.V."/>
        </authorList>
    </citation>
    <scope>NUCLEOTIDE SEQUENCE</scope>
    <source>
        <strain evidence="1">BIM B-1768</strain>
    </source>
</reference>
<dbReference type="EMBL" id="CP104562">
    <property type="protein sequence ID" value="UXH78754.1"/>
    <property type="molecule type" value="Genomic_DNA"/>
</dbReference>
<gene>
    <name evidence="1" type="ORF">N4261_02080</name>
</gene>
<keyword evidence="2" id="KW-1185">Reference proteome</keyword>
<proteinExistence type="predicted"/>
<organism evidence="1 2">
    <name type="scientific">Roseateles amylovorans</name>
    <dbReference type="NCBI Taxonomy" id="2978473"/>
    <lineage>
        <taxon>Bacteria</taxon>
        <taxon>Pseudomonadati</taxon>
        <taxon>Pseudomonadota</taxon>
        <taxon>Betaproteobacteria</taxon>
        <taxon>Burkholderiales</taxon>
        <taxon>Sphaerotilaceae</taxon>
        <taxon>Roseateles</taxon>
    </lineage>
</organism>
<dbReference type="RefSeq" id="WP_261758585.1">
    <property type="nucleotide sequence ID" value="NZ_CP104562.2"/>
</dbReference>
<dbReference type="Proteomes" id="UP001064933">
    <property type="component" value="Chromosome"/>
</dbReference>
<accession>A0ABY6B463</accession>